<sequence>DPAIGCKSATVDLPYTGKKDVNNAGRTCKRWDSRYDSPYKEFQDSHFPDGTKAAAANYCRNPNSKAGGIWCCHCDGCENCNEQGKDWDYCTVPNCIEGNPPPDTTCANLILPSSGSTYCRGYEVQYVAKVTGVTFKGASCEGVDAWVTYERRCDTQPPAILCAHPKPSAWKASYCRGDEIAYMTIVTNVTFIGAICGNANTWTTNELPITSTYWHILLDGVSPVFSYGEKCYFIPIDKSMKSDWLSAETFCSETTNGSIAMPESQDFLDMVNDNALNAGTHNKIWFGPNIIGENYKCAQTQCLKFWKYPHNGTQIPADLFLGGLPDKDKNRLCLFLELNKGNKIANEDCGKSDRIPLCEVNAVHNYPEGCVSEINIQADNRNYTYEYDNTTKPFPRGTIANVTCTVENDTLKCPRTFQAECGGLYGWFFLIGNMSHLEFCEPCRNCSSPPDPTPCTRFQDPEPESILYSHGDTVTYEILGTSGSISINTTCIDGEWEFLAIPEEFMEFDGKCYFLSSDTTDFVDAVKACQEFVGGDLAYPESPDQLNAIKNYSSDQPAHYYMAPHTTNLAYSCGNPTECSAAWTYPNGTNISEALFMTDEPDEAGGCIELFVLEGLRTASCNESKRYVCEINENLNVTMEPGDCVIPPPNTPCGIPIGDIHAAPFKEGESVNYTCPVPGSETQVICVNGTWIGGCEEDPNVFAIGDECYVTLQQKDTIENQTVFCNSLSEGYLAPARSFPSEVIDNLTAILGPDDSFFLGTHLTANPEAYTCKPQNCPSLWLDEKSNTLPVIHMGANKACLLLGKDGLATSQCQGKAFALCRVFTGIKNAKTFFGFEAHCYSISKSSDSLENATMKCEKEFNGYVSPAISSQTFIQLVEEKYNGMNLTGSIIFSTHLTNGIHNSGDNYGQHNSCVNYGQHNRRLNYGQHNRRLNYGQHNRRLNYGQHNRRLNYGQHSACFKCG</sequence>
<dbReference type="AlphaFoldDB" id="A0A7R8ZS91"/>
<dbReference type="PANTHER" id="PTHR45710:SF36">
    <property type="entry name" value="C-TYPE LECTIN DOMAIN-CONTAINING PROTEIN"/>
    <property type="match status" value="1"/>
</dbReference>
<evidence type="ECO:0000313" key="2">
    <source>
        <dbReference type="EMBL" id="CAD7232487.1"/>
    </source>
</evidence>
<dbReference type="InterPro" id="IPR001304">
    <property type="entry name" value="C-type_lectin-like"/>
</dbReference>
<accession>A0A7R8ZS91</accession>
<keyword evidence="1" id="KW-0420">Kringle</keyword>
<dbReference type="PANTHER" id="PTHR45710">
    <property type="entry name" value="C-TYPE LECTIN DOMAIN-CONTAINING PROTEIN 180"/>
    <property type="match status" value="1"/>
</dbReference>
<dbReference type="InterPro" id="IPR013806">
    <property type="entry name" value="Kringle-like"/>
</dbReference>
<dbReference type="SUPFAM" id="SSF56436">
    <property type="entry name" value="C-type lectin-like"/>
    <property type="match status" value="2"/>
</dbReference>
<protein>
    <submittedName>
        <fullName evidence="2">Uncharacterized protein</fullName>
    </submittedName>
</protein>
<proteinExistence type="predicted"/>
<organism evidence="2">
    <name type="scientific">Cyprideis torosa</name>
    <dbReference type="NCBI Taxonomy" id="163714"/>
    <lineage>
        <taxon>Eukaryota</taxon>
        <taxon>Metazoa</taxon>
        <taxon>Ecdysozoa</taxon>
        <taxon>Arthropoda</taxon>
        <taxon>Crustacea</taxon>
        <taxon>Oligostraca</taxon>
        <taxon>Ostracoda</taxon>
        <taxon>Podocopa</taxon>
        <taxon>Podocopida</taxon>
        <taxon>Cytherocopina</taxon>
        <taxon>Cytheroidea</taxon>
        <taxon>Cytherideidae</taxon>
        <taxon>Cyprideis</taxon>
    </lineage>
</organism>
<dbReference type="InterPro" id="IPR016186">
    <property type="entry name" value="C-type_lectin-like/link_sf"/>
</dbReference>
<dbReference type="EMBL" id="OB664716">
    <property type="protein sequence ID" value="CAD7232487.1"/>
    <property type="molecule type" value="Genomic_DNA"/>
</dbReference>
<dbReference type="SMART" id="SM00034">
    <property type="entry name" value="CLECT"/>
    <property type="match status" value="2"/>
</dbReference>
<dbReference type="InterPro" id="IPR016187">
    <property type="entry name" value="CTDL_fold"/>
</dbReference>
<name>A0A7R8ZS91_9CRUS</name>
<dbReference type="CDD" id="cd00037">
    <property type="entry name" value="CLECT"/>
    <property type="match status" value="1"/>
</dbReference>
<dbReference type="PROSITE" id="PS00021">
    <property type="entry name" value="KRINGLE_1"/>
    <property type="match status" value="1"/>
</dbReference>
<dbReference type="Gene3D" id="3.10.100.10">
    <property type="entry name" value="Mannose-Binding Protein A, subunit A"/>
    <property type="match status" value="2"/>
</dbReference>
<dbReference type="SMART" id="SM00130">
    <property type="entry name" value="KR"/>
    <property type="match status" value="1"/>
</dbReference>
<dbReference type="PROSITE" id="PS50041">
    <property type="entry name" value="C_TYPE_LECTIN_2"/>
    <property type="match status" value="1"/>
</dbReference>
<feature type="non-terminal residue" evidence="2">
    <location>
        <position position="963"/>
    </location>
</feature>
<evidence type="ECO:0000256" key="1">
    <source>
        <dbReference type="PROSITE-ProRule" id="PRU00121"/>
    </source>
</evidence>
<dbReference type="SUPFAM" id="SSF57440">
    <property type="entry name" value="Kringle-like"/>
    <property type="match status" value="1"/>
</dbReference>
<dbReference type="InterPro" id="IPR000001">
    <property type="entry name" value="Kringle"/>
</dbReference>
<gene>
    <name evidence="2" type="ORF">CTOB1V02_LOCUS10322</name>
</gene>
<dbReference type="PROSITE" id="PS50070">
    <property type="entry name" value="KRINGLE_2"/>
    <property type="match status" value="1"/>
</dbReference>
<dbReference type="InterPro" id="IPR050828">
    <property type="entry name" value="C-type_lectin/matrix_domain"/>
</dbReference>
<dbReference type="InterPro" id="IPR038178">
    <property type="entry name" value="Kringle_sf"/>
</dbReference>
<reference evidence="2" key="1">
    <citation type="submission" date="2020-11" db="EMBL/GenBank/DDBJ databases">
        <authorList>
            <person name="Tran Van P."/>
        </authorList>
    </citation>
    <scope>NUCLEOTIDE SEQUENCE</scope>
</reference>
<comment type="caution">
    <text evidence="1">Lacks conserved residue(s) required for the propagation of feature annotation.</text>
</comment>
<dbReference type="Gene3D" id="2.40.20.10">
    <property type="entry name" value="Plasminogen Kringle 4"/>
    <property type="match status" value="1"/>
</dbReference>
<dbReference type="OrthoDB" id="1915767at2759"/>
<dbReference type="InterPro" id="IPR018056">
    <property type="entry name" value="Kringle_CS"/>
</dbReference>